<dbReference type="EMBL" id="FUWO01000022">
    <property type="protein sequence ID" value="SJZ81973.1"/>
    <property type="molecule type" value="Genomic_DNA"/>
</dbReference>
<evidence type="ECO:0000256" key="6">
    <source>
        <dbReference type="ARBA" id="ARBA00022692"/>
    </source>
</evidence>
<evidence type="ECO:0000313" key="15">
    <source>
        <dbReference type="Proteomes" id="UP000189941"/>
    </source>
</evidence>
<evidence type="ECO:0000256" key="3">
    <source>
        <dbReference type="ARBA" id="ARBA00006683"/>
    </source>
</evidence>
<dbReference type="GO" id="GO:0005886">
    <property type="term" value="C:plasma membrane"/>
    <property type="evidence" value="ECO:0007669"/>
    <property type="project" value="UniProtKB-SubCell"/>
</dbReference>
<accession>A0A1T4NRT1</accession>
<comment type="function">
    <text evidence="11">Required for CpsD phosphorylation. Involved in the regulation of capsular polysaccharide biosynthesis. May be part of a complex that directs the coordinated polymerization and export to the cell surface of the capsular polysaccharide.</text>
</comment>
<evidence type="ECO:0000256" key="11">
    <source>
        <dbReference type="ARBA" id="ARBA00045736"/>
    </source>
</evidence>
<comment type="similarity">
    <text evidence="3">Belongs to the CpsC/CapA family.</text>
</comment>
<dbReference type="AlphaFoldDB" id="A0A1T4NRT1"/>
<keyword evidence="5" id="KW-1003">Cell membrane</keyword>
<evidence type="ECO:0000256" key="9">
    <source>
        <dbReference type="ARBA" id="ARBA00023136"/>
    </source>
</evidence>
<keyword evidence="15" id="KW-1185">Reference proteome</keyword>
<gene>
    <name evidence="14" type="ORF">SAMN02746011_01843</name>
</gene>
<feature type="transmembrane region" description="Helical" evidence="12">
    <location>
        <begin position="21"/>
        <end position="40"/>
    </location>
</feature>
<comment type="subcellular location">
    <subcellularLocation>
        <location evidence="1">Cell membrane</location>
        <topology evidence="1">Multi-pass membrane protein</topology>
    </subcellularLocation>
</comment>
<dbReference type="OrthoDB" id="2360475at2"/>
<proteinExistence type="inferred from homology"/>
<dbReference type="STRING" id="1121925.SAMN02746011_01843"/>
<feature type="transmembrane region" description="Helical" evidence="12">
    <location>
        <begin position="173"/>
        <end position="194"/>
    </location>
</feature>
<name>A0A1T4NRT1_9LACT</name>
<keyword evidence="6 12" id="KW-0812">Transmembrane</keyword>
<dbReference type="GO" id="GO:0004713">
    <property type="term" value="F:protein tyrosine kinase activity"/>
    <property type="evidence" value="ECO:0007669"/>
    <property type="project" value="TreeGrafter"/>
</dbReference>
<keyword evidence="7" id="KW-0972">Capsule biogenesis/degradation</keyword>
<dbReference type="Pfam" id="PF02706">
    <property type="entry name" value="Wzz"/>
    <property type="match status" value="1"/>
</dbReference>
<evidence type="ECO:0000259" key="13">
    <source>
        <dbReference type="Pfam" id="PF02706"/>
    </source>
</evidence>
<dbReference type="RefSeq" id="WP_078756524.1">
    <property type="nucleotide sequence ID" value="NZ_FUWO01000022.1"/>
</dbReference>
<evidence type="ECO:0000256" key="2">
    <source>
        <dbReference type="ARBA" id="ARBA00005132"/>
    </source>
</evidence>
<dbReference type="InterPro" id="IPR050445">
    <property type="entry name" value="Bact_polysacc_biosynth/exp"/>
</dbReference>
<evidence type="ECO:0000256" key="8">
    <source>
        <dbReference type="ARBA" id="ARBA00022989"/>
    </source>
</evidence>
<evidence type="ECO:0000256" key="1">
    <source>
        <dbReference type="ARBA" id="ARBA00004651"/>
    </source>
</evidence>
<reference evidence="15" key="1">
    <citation type="submission" date="2017-02" db="EMBL/GenBank/DDBJ databases">
        <authorList>
            <person name="Varghese N."/>
            <person name="Submissions S."/>
        </authorList>
    </citation>
    <scope>NUCLEOTIDE SEQUENCE [LARGE SCALE GENOMIC DNA]</scope>
    <source>
        <strain evidence="15">DSM 15739</strain>
    </source>
</reference>
<feature type="domain" description="Polysaccharide chain length determinant N-terminal" evidence="13">
    <location>
        <begin position="3"/>
        <end position="93"/>
    </location>
</feature>
<evidence type="ECO:0000313" key="14">
    <source>
        <dbReference type="EMBL" id="SJZ81973.1"/>
    </source>
</evidence>
<keyword evidence="8 12" id="KW-1133">Transmembrane helix</keyword>
<keyword evidence="10" id="KW-0270">Exopolysaccharide synthesis</keyword>
<protein>
    <recommendedName>
        <fullName evidence="4">Capsular polysaccharide biosynthesis protein CpsC</fullName>
    </recommendedName>
</protein>
<keyword evidence="9 12" id="KW-0472">Membrane</keyword>
<evidence type="ECO:0000256" key="10">
    <source>
        <dbReference type="ARBA" id="ARBA00023169"/>
    </source>
</evidence>
<dbReference type="Proteomes" id="UP000189941">
    <property type="component" value="Unassembled WGS sequence"/>
</dbReference>
<evidence type="ECO:0000256" key="7">
    <source>
        <dbReference type="ARBA" id="ARBA00022903"/>
    </source>
</evidence>
<comment type="pathway">
    <text evidence="2">Capsule biogenesis; capsule polysaccharide biosynthesis.</text>
</comment>
<dbReference type="InterPro" id="IPR003856">
    <property type="entry name" value="LPS_length_determ_N"/>
</dbReference>
<evidence type="ECO:0000256" key="5">
    <source>
        <dbReference type="ARBA" id="ARBA00022475"/>
    </source>
</evidence>
<dbReference type="GO" id="GO:0000271">
    <property type="term" value="P:polysaccharide biosynthetic process"/>
    <property type="evidence" value="ECO:0007669"/>
    <property type="project" value="UniProtKB-KW"/>
</dbReference>
<dbReference type="PANTHER" id="PTHR32309">
    <property type="entry name" value="TYROSINE-PROTEIN KINASE"/>
    <property type="match status" value="1"/>
</dbReference>
<evidence type="ECO:0000256" key="12">
    <source>
        <dbReference type="SAM" id="Phobius"/>
    </source>
</evidence>
<organism evidence="14 15">
    <name type="scientific">Globicatella sulfidifaciens DSM 15739</name>
    <dbReference type="NCBI Taxonomy" id="1121925"/>
    <lineage>
        <taxon>Bacteria</taxon>
        <taxon>Bacillati</taxon>
        <taxon>Bacillota</taxon>
        <taxon>Bacilli</taxon>
        <taxon>Lactobacillales</taxon>
        <taxon>Aerococcaceae</taxon>
        <taxon>Globicatella</taxon>
    </lineage>
</organism>
<sequence>MQEEISLKDLFNIVKKHVFTIFALTLIGAILSLVFMNFFVEPKYQSEAQLLVNQKSTEQQSINYNEIQSNIQLINTYRDVIRSQQLLTQVSENMGGVYTTEQLTDAVTVDQQTNSQMFTVKIVLDDPSAAQNVLAHITTLFDQTLRSIYEADISNIYVLQPASFDANPVSPSAIRYLAIGTLIGLALSVLYILIAEMTDTTVKDVEFLQQLGLTNLGEINIISSRDAKNARLSQRGTRRVKE</sequence>
<evidence type="ECO:0000256" key="4">
    <source>
        <dbReference type="ARBA" id="ARBA00020739"/>
    </source>
</evidence>
<dbReference type="PANTHER" id="PTHR32309:SF13">
    <property type="entry name" value="FERRIC ENTEROBACTIN TRANSPORT PROTEIN FEPE"/>
    <property type="match status" value="1"/>
</dbReference>